<gene>
    <name evidence="2" type="ORF">Tco_0702102</name>
</gene>
<dbReference type="InterPro" id="IPR028045">
    <property type="entry name" value="HROB"/>
</dbReference>
<name>A0ABQ4XVX5_9ASTR</name>
<proteinExistence type="predicted"/>
<reference evidence="2" key="2">
    <citation type="submission" date="2022-01" db="EMBL/GenBank/DDBJ databases">
        <authorList>
            <person name="Yamashiro T."/>
            <person name="Shiraishi A."/>
            <person name="Satake H."/>
            <person name="Nakayama K."/>
        </authorList>
    </citation>
    <scope>NUCLEOTIDE SEQUENCE</scope>
</reference>
<protein>
    <submittedName>
        <fullName evidence="2">Transposase, MuDR, MULE transposase domain protein</fullName>
    </submittedName>
</protein>
<dbReference type="Pfam" id="PF15072">
    <property type="entry name" value="HROB"/>
    <property type="match status" value="1"/>
</dbReference>
<dbReference type="PANTHER" id="PTHR14523">
    <property type="entry name" value="UNCHARACTERIZED PROTEIN C17ORF53 HOMOLOG"/>
    <property type="match status" value="1"/>
</dbReference>
<keyword evidence="3" id="KW-1185">Reference proteome</keyword>
<evidence type="ECO:0000313" key="3">
    <source>
        <dbReference type="Proteomes" id="UP001151760"/>
    </source>
</evidence>
<sequence>MGGDDDFTRGQRLSIVDFSNVDGGIVSGCFGDIKKFIKNGELEKVVAIIKSFTPNALGDLTVTLKGLSSTISGSIHYKVLTEEGFGKAITVGVALILHNVYVFSSKQSTHYINITKKNMVNVFRKDGGSS</sequence>
<comment type="caution">
    <text evidence="2">The sequence shown here is derived from an EMBL/GenBank/DDBJ whole genome shotgun (WGS) entry which is preliminary data.</text>
</comment>
<evidence type="ECO:0000313" key="2">
    <source>
        <dbReference type="EMBL" id="GJS69261.1"/>
    </source>
</evidence>
<dbReference type="InterPro" id="IPR058570">
    <property type="entry name" value="HROB_OB"/>
</dbReference>
<feature type="domain" description="Homologous recombination OB-fold protein OB-fold" evidence="1">
    <location>
        <begin position="43"/>
        <end position="125"/>
    </location>
</feature>
<dbReference type="Proteomes" id="UP001151760">
    <property type="component" value="Unassembled WGS sequence"/>
</dbReference>
<evidence type="ECO:0000259" key="1">
    <source>
        <dbReference type="Pfam" id="PF15072"/>
    </source>
</evidence>
<dbReference type="EMBL" id="BQNB010009850">
    <property type="protein sequence ID" value="GJS69261.1"/>
    <property type="molecule type" value="Genomic_DNA"/>
</dbReference>
<accession>A0ABQ4XVX5</accession>
<reference evidence="2" key="1">
    <citation type="journal article" date="2022" name="Int. J. Mol. Sci.">
        <title>Draft Genome of Tanacetum Coccineum: Genomic Comparison of Closely Related Tanacetum-Family Plants.</title>
        <authorList>
            <person name="Yamashiro T."/>
            <person name="Shiraishi A."/>
            <person name="Nakayama K."/>
            <person name="Satake H."/>
        </authorList>
    </citation>
    <scope>NUCLEOTIDE SEQUENCE</scope>
</reference>
<organism evidence="2 3">
    <name type="scientific">Tanacetum coccineum</name>
    <dbReference type="NCBI Taxonomy" id="301880"/>
    <lineage>
        <taxon>Eukaryota</taxon>
        <taxon>Viridiplantae</taxon>
        <taxon>Streptophyta</taxon>
        <taxon>Embryophyta</taxon>
        <taxon>Tracheophyta</taxon>
        <taxon>Spermatophyta</taxon>
        <taxon>Magnoliopsida</taxon>
        <taxon>eudicotyledons</taxon>
        <taxon>Gunneridae</taxon>
        <taxon>Pentapetalae</taxon>
        <taxon>asterids</taxon>
        <taxon>campanulids</taxon>
        <taxon>Asterales</taxon>
        <taxon>Asteraceae</taxon>
        <taxon>Asteroideae</taxon>
        <taxon>Anthemideae</taxon>
        <taxon>Anthemidinae</taxon>
        <taxon>Tanacetum</taxon>
    </lineage>
</organism>
<dbReference type="PANTHER" id="PTHR14523:SF1">
    <property type="entry name" value="HOMOLOGOUS RECOMBINATION OB-FOLD PROTEIN"/>
    <property type="match status" value="1"/>
</dbReference>